<gene>
    <name evidence="1" type="ORF">CCAM_LOCUS42523</name>
</gene>
<keyword evidence="2" id="KW-1185">Reference proteome</keyword>
<dbReference type="PANTHER" id="PTHR34199">
    <property type="entry name" value="NUMOD3 MOTIF FAMILY PROTEIN, EXPRESSED"/>
    <property type="match status" value="1"/>
</dbReference>
<dbReference type="EMBL" id="OOIL02006711">
    <property type="protein sequence ID" value="VFR00748.1"/>
    <property type="molecule type" value="Genomic_DNA"/>
</dbReference>
<evidence type="ECO:0000313" key="2">
    <source>
        <dbReference type="Proteomes" id="UP000595140"/>
    </source>
</evidence>
<accession>A0A484NJR7</accession>
<protein>
    <submittedName>
        <fullName evidence="1">Uncharacterized protein</fullName>
    </submittedName>
</protein>
<dbReference type="PANTHER" id="PTHR34199:SF4">
    <property type="entry name" value="ARM REPEAT SUPERFAMILY PROTEIN"/>
    <property type="match status" value="1"/>
</dbReference>
<evidence type="ECO:0000313" key="1">
    <source>
        <dbReference type="EMBL" id="VFR00748.1"/>
    </source>
</evidence>
<dbReference type="OrthoDB" id="1303487at2759"/>
<organism evidence="1 2">
    <name type="scientific">Cuscuta campestris</name>
    <dbReference type="NCBI Taxonomy" id="132261"/>
    <lineage>
        <taxon>Eukaryota</taxon>
        <taxon>Viridiplantae</taxon>
        <taxon>Streptophyta</taxon>
        <taxon>Embryophyta</taxon>
        <taxon>Tracheophyta</taxon>
        <taxon>Spermatophyta</taxon>
        <taxon>Magnoliopsida</taxon>
        <taxon>eudicotyledons</taxon>
        <taxon>Gunneridae</taxon>
        <taxon>Pentapetalae</taxon>
        <taxon>asterids</taxon>
        <taxon>lamiids</taxon>
        <taxon>Solanales</taxon>
        <taxon>Convolvulaceae</taxon>
        <taxon>Cuscuteae</taxon>
        <taxon>Cuscuta</taxon>
        <taxon>Cuscuta subgen. Grammica</taxon>
        <taxon>Cuscuta sect. Cleistogrammica</taxon>
    </lineage>
</organism>
<dbReference type="Proteomes" id="UP000595140">
    <property type="component" value="Unassembled WGS sequence"/>
</dbReference>
<name>A0A484NJR7_9ASTE</name>
<proteinExistence type="predicted"/>
<sequence length="214" mass="23259">MKDNDQVREVAALAVEQPWIKLVQLAVATSTARKSNECTKSSCFLDVSGLPDMQPGRQQRWTNICSELRGVEWSLDSDASNTAVLVASEAHAVTLAIEGLLGIVFAVATLTDEAVDFGELESPRFEVGPPTKCTGKTAMLCTSMVDSMWLTILDALSFILTKSQGEAIVLEILKGYQAFTQSCGVLRAVEPLNSFLASLCKFTIGIPNEVERRR</sequence>
<dbReference type="AlphaFoldDB" id="A0A484NJR7"/>
<reference evidence="1 2" key="1">
    <citation type="submission" date="2018-04" db="EMBL/GenBank/DDBJ databases">
        <authorList>
            <person name="Vogel A."/>
        </authorList>
    </citation>
    <scope>NUCLEOTIDE SEQUENCE [LARGE SCALE GENOMIC DNA]</scope>
</reference>